<dbReference type="EMBL" id="JAWDJW010007501">
    <property type="protein sequence ID" value="KAK3062042.1"/>
    <property type="molecule type" value="Genomic_DNA"/>
</dbReference>
<evidence type="ECO:0000313" key="2">
    <source>
        <dbReference type="Proteomes" id="UP001186974"/>
    </source>
</evidence>
<feature type="non-terminal residue" evidence="1">
    <location>
        <position position="1"/>
    </location>
</feature>
<evidence type="ECO:0000313" key="1">
    <source>
        <dbReference type="EMBL" id="KAK3062042.1"/>
    </source>
</evidence>
<sequence>GAKKRVVAENGKVLIVDSVGNVYLEEESDESGNKQEFLLDPDEIPPPTFTDTILFKLPIYAYNASVGKYLGKKASGEPYLDESELNQDSANGGHDVDGQEAILQDAIAVNQASDSKLRRKAKTRGNGAVNAL</sequence>
<organism evidence="1 2">
    <name type="scientific">Coniosporium uncinatum</name>
    <dbReference type="NCBI Taxonomy" id="93489"/>
    <lineage>
        <taxon>Eukaryota</taxon>
        <taxon>Fungi</taxon>
        <taxon>Dikarya</taxon>
        <taxon>Ascomycota</taxon>
        <taxon>Pezizomycotina</taxon>
        <taxon>Dothideomycetes</taxon>
        <taxon>Dothideomycetes incertae sedis</taxon>
        <taxon>Coniosporium</taxon>
    </lineage>
</organism>
<keyword evidence="2" id="KW-1185">Reference proteome</keyword>
<comment type="caution">
    <text evidence="1">The sequence shown here is derived from an EMBL/GenBank/DDBJ whole genome shotgun (WGS) entry which is preliminary data.</text>
</comment>
<name>A0ACC3D5I7_9PEZI</name>
<accession>A0ACC3D5I7</accession>
<reference evidence="1" key="1">
    <citation type="submission" date="2024-09" db="EMBL/GenBank/DDBJ databases">
        <title>Black Yeasts Isolated from many extreme environments.</title>
        <authorList>
            <person name="Coleine C."/>
            <person name="Stajich J.E."/>
            <person name="Selbmann L."/>
        </authorList>
    </citation>
    <scope>NUCLEOTIDE SEQUENCE</scope>
    <source>
        <strain evidence="1">CCFEE 5737</strain>
    </source>
</reference>
<proteinExistence type="predicted"/>
<protein>
    <submittedName>
        <fullName evidence="1">Uncharacterized protein</fullName>
    </submittedName>
</protein>
<dbReference type="Proteomes" id="UP001186974">
    <property type="component" value="Unassembled WGS sequence"/>
</dbReference>
<gene>
    <name evidence="1" type="ORF">LTS18_004946</name>
</gene>